<evidence type="ECO:0000313" key="10">
    <source>
        <dbReference type="EMBL" id="MDI1487919.1"/>
    </source>
</evidence>
<comment type="domain">
    <text evidence="7">Contains a pseudokinase domain. The protein kinase domain is predicted to be catalytically inactive because some of the residues important for catalytic activity are substituted and it lacks the equivalent of the binding site for a peptide substrate. However, it has retained an ATP-binding site and ATP-binding is required for mRNA degradation, stimulating the activity of the PAN2 nuclease in vitro. The nucleotide-binding site is juxtaposed to the RNase active site of PAN2 in the complex and may actually bind nucleosides of a poly(A) RNA rather than ATP, feeding the poly(A)-tail to the active site of the deadenylase and thus increasing the efficiency with which this distributive enzyme degrades oligo(A) RNAs.</text>
</comment>
<sequence length="589" mass="64820">MKKRFNVDSPSFTPSTLAANGTSAPSKTPGLSPRAASAAPFQPKSLTPASSVASFSSSNPKSYNPNAPDWVSSETQDFVPQNFTNLNIDGNSDYNDLYGSLHDSSSTAQLPNMDQQHSNYHFSSGVNGAQHSSYLAGTGTSSQVLQHHLYAPIDSHASGTKPHQRLGKDVFIPEELRLKLHKKAEATLRSFSNSQLPNVEYFHTLTPLEAIAHRTMTSAAPQSTVYKAVSDQDGKTYSLRRIHDCHLLRDSPSSQAVSSLKGKWSRINNSSVVTSHVAFSTQAFGDTSVIIVSDFFPDSITLRERHSPSQLRPPSRVYTPPIPEPTLWSYLVQMANALKAIHSIGLGARSMESKQWLLVGEDRIRFNACGLADITDPSTTPLHELQRQDLQKAGDIIFSIATASAATQSKSRPADHFTRSYSPRLRNAVDWLQNHAAPTESADMIDAFLTLIGPDVIDTTNSSLHLNDHLTFHLGRELENSRLVRLLFKLNAINERPEYADDPAWRDQGQRAAISLFRDYVFHQVDAAGQPVVDMGHMLACLNKLDVGVEERIMLVSRNEATVMVVTFREMKSAVEGAWGELMRRSSGG</sequence>
<comment type="caution">
    <text evidence="10">The sequence shown here is derived from an EMBL/GenBank/DDBJ whole genome shotgun (WGS) entry which is preliminary data.</text>
</comment>
<comment type="caution">
    <text evidence="7">Lacks conserved residue(s) required for the propagation of feature annotation.</text>
</comment>
<comment type="domain">
    <text evidence="7">The pseudokinase domain, the coiled-coil (CC), and C-terminal knob domain (CK) form a structural unit (PKC) that forms an extensive high-affinity interaction surface for PAN2.</text>
</comment>
<keyword evidence="3 7" id="KW-0507">mRNA processing</keyword>
<feature type="region of interest" description="Disordered" evidence="8">
    <location>
        <begin position="1"/>
        <end position="73"/>
    </location>
</feature>
<dbReference type="Proteomes" id="UP001161017">
    <property type="component" value="Unassembled WGS sequence"/>
</dbReference>
<dbReference type="GO" id="GO:0006397">
    <property type="term" value="P:mRNA processing"/>
    <property type="evidence" value="ECO:0007669"/>
    <property type="project" value="UniProtKB-KW"/>
</dbReference>
<gene>
    <name evidence="7 10" type="primary">PAN3</name>
    <name evidence="10" type="ORF">OHK93_007193</name>
</gene>
<feature type="coiled-coil region" evidence="7">
    <location>
        <begin position="454"/>
        <end position="492"/>
    </location>
</feature>
<dbReference type="HAMAP" id="MF_03181">
    <property type="entry name" value="PAN3"/>
    <property type="match status" value="1"/>
</dbReference>
<dbReference type="InterPro" id="IPR030844">
    <property type="entry name" value="PAN3"/>
</dbReference>
<dbReference type="GO" id="GO:0000289">
    <property type="term" value="P:nuclear-transcribed mRNA poly(A) tail shortening"/>
    <property type="evidence" value="ECO:0007669"/>
    <property type="project" value="UniProtKB-UniRule"/>
</dbReference>
<proteinExistence type="inferred from homology"/>
<name>A0AA43TU59_9LECA</name>
<comment type="subcellular location">
    <subcellularLocation>
        <location evidence="1 7">Cytoplasm</location>
    </subcellularLocation>
</comment>
<protein>
    <recommendedName>
        <fullName evidence="7">PAN2-PAN3 deadenylation complex subunit PAN3</fullName>
    </recommendedName>
    <alternativeName>
        <fullName evidence="7">PAB1P-dependent poly(A)-specific ribonuclease</fullName>
    </alternativeName>
    <alternativeName>
        <fullName evidence="7">Poly(A)-nuclease deadenylation complex subunit 3</fullName>
        <shortName evidence="7">PAN deadenylation complex subunit 3</shortName>
    </alternativeName>
</protein>
<dbReference type="EMBL" id="JAPUFD010000006">
    <property type="protein sequence ID" value="MDI1487919.1"/>
    <property type="molecule type" value="Genomic_DNA"/>
</dbReference>
<dbReference type="PANTHER" id="PTHR12272">
    <property type="entry name" value="DEADENYLATION COMPLEX SUBUNIT PAN3"/>
    <property type="match status" value="1"/>
</dbReference>
<keyword evidence="11" id="KW-1185">Reference proteome</keyword>
<dbReference type="GO" id="GO:0008143">
    <property type="term" value="F:poly(A) binding"/>
    <property type="evidence" value="ECO:0007669"/>
    <property type="project" value="TreeGrafter"/>
</dbReference>
<comment type="domain">
    <text evidence="7">The N-terminal zinc finger binds to poly(A) RNA.</text>
</comment>
<evidence type="ECO:0000256" key="6">
    <source>
        <dbReference type="ARBA" id="ARBA00023054"/>
    </source>
</evidence>
<dbReference type="InterPro" id="IPR041332">
    <property type="entry name" value="Pan3_CK"/>
</dbReference>
<dbReference type="Pfam" id="PF18101">
    <property type="entry name" value="Pan3_CK"/>
    <property type="match status" value="1"/>
</dbReference>
<organism evidence="10 11">
    <name type="scientific">Ramalina farinacea</name>
    <dbReference type="NCBI Taxonomy" id="258253"/>
    <lineage>
        <taxon>Eukaryota</taxon>
        <taxon>Fungi</taxon>
        <taxon>Dikarya</taxon>
        <taxon>Ascomycota</taxon>
        <taxon>Pezizomycotina</taxon>
        <taxon>Lecanoromycetes</taxon>
        <taxon>OSLEUM clade</taxon>
        <taxon>Lecanoromycetidae</taxon>
        <taxon>Lecanorales</taxon>
        <taxon>Lecanorineae</taxon>
        <taxon>Ramalinaceae</taxon>
        <taxon>Ramalina</taxon>
    </lineage>
</organism>
<evidence type="ECO:0000256" key="8">
    <source>
        <dbReference type="SAM" id="MobiDB-lite"/>
    </source>
</evidence>
<dbReference type="GO" id="GO:0031251">
    <property type="term" value="C:PAN complex"/>
    <property type="evidence" value="ECO:0007669"/>
    <property type="project" value="UniProtKB-UniRule"/>
</dbReference>
<dbReference type="GO" id="GO:0000932">
    <property type="term" value="C:P-body"/>
    <property type="evidence" value="ECO:0007669"/>
    <property type="project" value="TreeGrafter"/>
</dbReference>
<dbReference type="Gene3D" id="1.10.510.10">
    <property type="entry name" value="Transferase(Phosphotransferase) domain 1"/>
    <property type="match status" value="1"/>
</dbReference>
<feature type="binding site" evidence="7">
    <location>
        <begin position="294"/>
        <end position="301"/>
    </location>
    <ligand>
        <name>ATP</name>
        <dbReference type="ChEBI" id="CHEBI:30616"/>
    </ligand>
</feature>
<dbReference type="SUPFAM" id="SSF56112">
    <property type="entry name" value="Protein kinase-like (PK-like)"/>
    <property type="match status" value="1"/>
</dbReference>
<evidence type="ECO:0000313" key="11">
    <source>
        <dbReference type="Proteomes" id="UP001161017"/>
    </source>
</evidence>
<reference evidence="10" key="1">
    <citation type="journal article" date="2023" name="Genome Biol. Evol.">
        <title>First Whole Genome Sequence and Flow Cytometry Genome Size Data for the Lichen-Forming Fungus Ramalina farinacea (Ascomycota).</title>
        <authorList>
            <person name="Llewellyn T."/>
            <person name="Mian S."/>
            <person name="Hill R."/>
            <person name="Leitch I.J."/>
            <person name="Gaya E."/>
        </authorList>
    </citation>
    <scope>NUCLEOTIDE SEQUENCE</scope>
    <source>
        <strain evidence="10">LIQ254RAFAR</strain>
    </source>
</reference>
<dbReference type="Gene3D" id="1.20.5.5160">
    <property type="match status" value="1"/>
</dbReference>
<keyword evidence="2 7" id="KW-0963">Cytoplasm</keyword>
<keyword evidence="6 7" id="KW-0175">Coiled coil</keyword>
<evidence type="ECO:0000259" key="9">
    <source>
        <dbReference type="Pfam" id="PF18101"/>
    </source>
</evidence>
<dbReference type="Gene3D" id="1.10.287.3700">
    <property type="match status" value="1"/>
</dbReference>
<feature type="binding site" evidence="7">
    <location>
        <position position="240"/>
    </location>
    <ligand>
        <name>ATP</name>
        <dbReference type="ChEBI" id="CHEBI:30616"/>
    </ligand>
</feature>
<evidence type="ECO:0000256" key="4">
    <source>
        <dbReference type="ARBA" id="ARBA00022741"/>
    </source>
</evidence>
<evidence type="ECO:0000256" key="2">
    <source>
        <dbReference type="ARBA" id="ARBA00022490"/>
    </source>
</evidence>
<dbReference type="PANTHER" id="PTHR12272:SF11">
    <property type="entry name" value="PAN2-PAN3 DEADENYLATION COMPLEX SUBUNIT PAN3"/>
    <property type="match status" value="1"/>
</dbReference>
<feature type="domain" description="Pan3 C-terminal knob" evidence="9">
    <location>
        <begin position="445"/>
        <end position="582"/>
    </location>
</feature>
<evidence type="ECO:0000256" key="1">
    <source>
        <dbReference type="ARBA" id="ARBA00004496"/>
    </source>
</evidence>
<keyword evidence="4 7" id="KW-0547">Nucleotide-binding</keyword>
<evidence type="ECO:0000256" key="5">
    <source>
        <dbReference type="ARBA" id="ARBA00022840"/>
    </source>
</evidence>
<comment type="subunit">
    <text evidence="7">Homodimer. Forms a heterotrimer with a catalytic subunit PAN2 to form the poly(A)-nuclease (PAN) deadenylation complex. Interacts (via PAM-2 motif) with poly(A)-binding protein PAB1 (via PABC domain), conferring substrate specificity of the enzyme complex.</text>
</comment>
<dbReference type="GO" id="GO:0005524">
    <property type="term" value="F:ATP binding"/>
    <property type="evidence" value="ECO:0007669"/>
    <property type="project" value="UniProtKB-UniRule"/>
</dbReference>
<feature type="compositionally biased region" description="Polar residues" evidence="8">
    <location>
        <begin position="8"/>
        <end position="26"/>
    </location>
</feature>
<keyword evidence="5 7" id="KW-0067">ATP-binding</keyword>
<feature type="region of interest" description="Knob domain" evidence="7">
    <location>
        <begin position="493"/>
        <end position="589"/>
    </location>
</feature>
<feature type="compositionally biased region" description="Low complexity" evidence="8">
    <location>
        <begin position="45"/>
        <end position="62"/>
    </location>
</feature>
<evidence type="ECO:0000256" key="3">
    <source>
        <dbReference type="ARBA" id="ARBA00022664"/>
    </source>
</evidence>
<comment type="function">
    <text evidence="7">Regulatory subunit of the poly(A)-nuclease (PAN) deadenylation complex, one of two cytoplasmic mRNA deadenylases involved in mRNA turnover. PAN specifically shortens poly(A) tails of RNA and the activity is stimulated by poly(A)-binding protein PAB1. PAN deadenylation is followed by rapid degradation of the shortened mRNA tails by the CCR4-NOT complex. Deadenylated mRNAs are then degraded by two alternative mechanisms, namely exosome-mediated 3'-5' exonucleolytic degradation, or deadenlyation-dependent mRNA decaping and subsequent 5'-3' exonucleolytic degradation by XRN1. May also be involved in post-transcriptional maturation of mRNA poly(A) tails. PAN3 acts as a positive regulator for PAN activity, recruiting the catalytic subunit PAN2 to mRNA via its interaction with RNA and with PAB1.</text>
</comment>
<accession>A0AA43TU59</accession>
<comment type="similarity">
    <text evidence="7">Belongs to the protein kinase superfamily. PAN3 family.</text>
</comment>
<dbReference type="InterPro" id="IPR011009">
    <property type="entry name" value="Kinase-like_dom_sf"/>
</dbReference>
<dbReference type="AlphaFoldDB" id="A0AA43TU59"/>
<evidence type="ECO:0000256" key="7">
    <source>
        <dbReference type="HAMAP-Rule" id="MF_03181"/>
    </source>
</evidence>